<proteinExistence type="predicted"/>
<name>A0A7S0V1S7_9CHLO</name>
<protein>
    <submittedName>
        <fullName evidence="1">Uncharacterized protein</fullName>
    </submittedName>
</protein>
<sequence length="106" mass="12530">MKHERILNNSLKLSSSTPYSFTILSIDDENKTICVIEIMSPKRTQFFLTSYIPYGKYYIFVLDFFNVEANGWYRSKYLSYVKLIQNRSFSCSVKAKHNYSHFTIAK</sequence>
<organism evidence="1">
    <name type="scientific">Polytomella parva</name>
    <dbReference type="NCBI Taxonomy" id="51329"/>
    <lineage>
        <taxon>Eukaryota</taxon>
        <taxon>Viridiplantae</taxon>
        <taxon>Chlorophyta</taxon>
        <taxon>core chlorophytes</taxon>
        <taxon>Chlorophyceae</taxon>
        <taxon>CS clade</taxon>
        <taxon>Chlamydomonadales</taxon>
        <taxon>Chlamydomonadaceae</taxon>
        <taxon>Polytomella</taxon>
    </lineage>
</organism>
<accession>A0A7S0V1S7</accession>
<reference evidence="1" key="1">
    <citation type="submission" date="2021-01" db="EMBL/GenBank/DDBJ databases">
        <authorList>
            <person name="Corre E."/>
            <person name="Pelletier E."/>
            <person name="Niang G."/>
            <person name="Scheremetjew M."/>
            <person name="Finn R."/>
            <person name="Kale V."/>
            <person name="Holt S."/>
            <person name="Cochrane G."/>
            <person name="Meng A."/>
            <person name="Brown T."/>
            <person name="Cohen L."/>
        </authorList>
    </citation>
    <scope>NUCLEOTIDE SEQUENCE</scope>
    <source>
        <strain evidence="1">SAG 63-3</strain>
    </source>
</reference>
<dbReference type="EMBL" id="HBFM01020526">
    <property type="protein sequence ID" value="CAD8777922.1"/>
    <property type="molecule type" value="Transcribed_RNA"/>
</dbReference>
<gene>
    <name evidence="1" type="ORF">PPAR00522_LOCUS13359</name>
</gene>
<dbReference type="AlphaFoldDB" id="A0A7S0V1S7"/>
<evidence type="ECO:0000313" key="1">
    <source>
        <dbReference type="EMBL" id="CAD8777922.1"/>
    </source>
</evidence>